<dbReference type="EMBL" id="AP012320">
    <property type="protein sequence ID" value="BAL95586.1"/>
    <property type="molecule type" value="Genomic_DNA"/>
</dbReference>
<keyword evidence="1" id="KW-0472">Membrane</keyword>
<evidence type="ECO:0008006" key="5">
    <source>
        <dbReference type="Google" id="ProtNLM"/>
    </source>
</evidence>
<feature type="transmembrane region" description="Helical" evidence="1">
    <location>
        <begin position="29"/>
        <end position="52"/>
    </location>
</feature>
<dbReference type="HOGENOM" id="CLU_1479405_0_0_4"/>
<sequence>MRKRLAATAAFALPLPVWAHGAVKGVDAFYDGALHLLLTPAAAIALLALGLALGQRGLQAARPALGALALALLVGLCFGAAPGPAAARELLLALAVLAGLSVVLHRPWPPQALAAIAALAGAAAGWVSAPGAATGAVRFGGLLGAFVAALLLAACAAGLVQQARPAWARIGVRVAGSWLTASAVMVLMLVVVRG</sequence>
<keyword evidence="4" id="KW-1185">Reference proteome</keyword>
<feature type="signal peptide" evidence="2">
    <location>
        <begin position="1"/>
        <end position="19"/>
    </location>
</feature>
<name>I0HRE9_RUBGI</name>
<dbReference type="AlphaFoldDB" id="I0HRE9"/>
<feature type="transmembrane region" description="Helical" evidence="1">
    <location>
        <begin position="172"/>
        <end position="192"/>
    </location>
</feature>
<dbReference type="RefSeq" id="WP_014428448.1">
    <property type="nucleotide sequence ID" value="NC_017075.1"/>
</dbReference>
<evidence type="ECO:0000256" key="2">
    <source>
        <dbReference type="SAM" id="SignalP"/>
    </source>
</evidence>
<reference evidence="3 4" key="1">
    <citation type="journal article" date="2012" name="J. Bacteriol.">
        <title>Complete genome sequence of phototrophic betaproteobacterium Rubrivivax gelatinosus IL144.</title>
        <authorList>
            <person name="Nagashima S."/>
            <person name="Kamimura A."/>
            <person name="Shimizu T."/>
            <person name="Nakamura-isaki S."/>
            <person name="Aono E."/>
            <person name="Sakamoto K."/>
            <person name="Ichikawa N."/>
            <person name="Nakazawa H."/>
            <person name="Sekine M."/>
            <person name="Yamazaki S."/>
            <person name="Fujita N."/>
            <person name="Shimada K."/>
            <person name="Hanada S."/>
            <person name="Nagashima K.V.P."/>
        </authorList>
    </citation>
    <scope>NUCLEOTIDE SEQUENCE [LARGE SCALE GENOMIC DNA]</scope>
    <source>
        <strain evidence="4">NBRC 100245 / IL144</strain>
    </source>
</reference>
<dbReference type="KEGG" id="rge:RGE_22450"/>
<keyword evidence="1" id="KW-1133">Transmembrane helix</keyword>
<protein>
    <recommendedName>
        <fullName evidence="5">HupE/UreJ protein</fullName>
    </recommendedName>
</protein>
<organism evidence="3 4">
    <name type="scientific">Rubrivivax gelatinosus (strain NBRC 100245 / IL144)</name>
    <dbReference type="NCBI Taxonomy" id="983917"/>
    <lineage>
        <taxon>Bacteria</taxon>
        <taxon>Pseudomonadati</taxon>
        <taxon>Pseudomonadota</taxon>
        <taxon>Betaproteobacteria</taxon>
        <taxon>Burkholderiales</taxon>
        <taxon>Sphaerotilaceae</taxon>
        <taxon>Rubrivivax</taxon>
    </lineage>
</organism>
<feature type="transmembrane region" description="Helical" evidence="1">
    <location>
        <begin position="112"/>
        <end position="133"/>
    </location>
</feature>
<gene>
    <name evidence="3" type="ordered locus">RGE_22450</name>
</gene>
<feature type="transmembrane region" description="Helical" evidence="1">
    <location>
        <begin position="64"/>
        <end position="81"/>
    </location>
</feature>
<evidence type="ECO:0000313" key="3">
    <source>
        <dbReference type="EMBL" id="BAL95586.1"/>
    </source>
</evidence>
<feature type="transmembrane region" description="Helical" evidence="1">
    <location>
        <begin position="139"/>
        <end position="160"/>
    </location>
</feature>
<keyword evidence="2" id="KW-0732">Signal</keyword>
<feature type="chain" id="PRO_5003629174" description="HupE/UreJ protein" evidence="2">
    <location>
        <begin position="20"/>
        <end position="194"/>
    </location>
</feature>
<evidence type="ECO:0000256" key="1">
    <source>
        <dbReference type="SAM" id="Phobius"/>
    </source>
</evidence>
<keyword evidence="1" id="KW-0812">Transmembrane</keyword>
<dbReference type="Proteomes" id="UP000007883">
    <property type="component" value="Chromosome"/>
</dbReference>
<accession>I0HRE9</accession>
<dbReference type="STRING" id="983917.RGE_22450"/>
<dbReference type="eggNOG" id="ENOG503355Q">
    <property type="taxonomic scope" value="Bacteria"/>
</dbReference>
<dbReference type="PATRIC" id="fig|983917.3.peg.2173"/>
<evidence type="ECO:0000313" key="4">
    <source>
        <dbReference type="Proteomes" id="UP000007883"/>
    </source>
</evidence>
<proteinExistence type="predicted"/>